<gene>
    <name evidence="1" type="ORF">IAC43_09110</name>
</gene>
<dbReference type="Proteomes" id="UP000824160">
    <property type="component" value="Unassembled WGS sequence"/>
</dbReference>
<comment type="caution">
    <text evidence="1">The sequence shown here is derived from an EMBL/GenBank/DDBJ whole genome shotgun (WGS) entry which is preliminary data.</text>
</comment>
<reference evidence="1" key="2">
    <citation type="journal article" date="2021" name="PeerJ">
        <title>Extensive microbial diversity within the chicken gut microbiome revealed by metagenomics and culture.</title>
        <authorList>
            <person name="Gilroy R."/>
            <person name="Ravi A."/>
            <person name="Getino M."/>
            <person name="Pursley I."/>
            <person name="Horton D.L."/>
            <person name="Alikhan N.F."/>
            <person name="Baker D."/>
            <person name="Gharbi K."/>
            <person name="Hall N."/>
            <person name="Watson M."/>
            <person name="Adriaenssens E.M."/>
            <person name="Foster-Nyarko E."/>
            <person name="Jarju S."/>
            <person name="Secka A."/>
            <person name="Antonio M."/>
            <person name="Oren A."/>
            <person name="Chaudhuri R.R."/>
            <person name="La Ragione R."/>
            <person name="Hildebrand F."/>
            <person name="Pallen M.J."/>
        </authorList>
    </citation>
    <scope>NUCLEOTIDE SEQUENCE</scope>
    <source>
        <strain evidence="1">ChiBcec7-5410</strain>
    </source>
</reference>
<dbReference type="AlphaFoldDB" id="A0A9D1H8B6"/>
<sequence length="219" mass="25059">TVCLVLLLSLIFPGCSEQEIVNDSSACAALPSFSSESELAEFLNEQNVYSESNPDMFAKPGYIPDGYILDEIILAPSSEGSDAHLTYYYRSERFLNYRQTVDFRDLATSEADQAYHDFQKQSTLSFNRSPETRSSMPTDGNYFQIYHMVPSVLYPEVYITSSSPQVTKDVVNIAWLDETGHFCTLQMPYDLFREEDIPTYTEVEYFYIDTYNQTTILAE</sequence>
<protein>
    <submittedName>
        <fullName evidence="1">Uncharacterized protein</fullName>
    </submittedName>
</protein>
<reference evidence="1" key="1">
    <citation type="submission" date="2020-10" db="EMBL/GenBank/DDBJ databases">
        <authorList>
            <person name="Gilroy R."/>
        </authorList>
    </citation>
    <scope>NUCLEOTIDE SEQUENCE</scope>
    <source>
        <strain evidence="1">ChiBcec7-5410</strain>
    </source>
</reference>
<proteinExistence type="predicted"/>
<evidence type="ECO:0000313" key="1">
    <source>
        <dbReference type="EMBL" id="HIT95331.1"/>
    </source>
</evidence>
<feature type="non-terminal residue" evidence="1">
    <location>
        <position position="1"/>
    </location>
</feature>
<dbReference type="EMBL" id="DVLW01000250">
    <property type="protein sequence ID" value="HIT95331.1"/>
    <property type="molecule type" value="Genomic_DNA"/>
</dbReference>
<name>A0A9D1H8B6_9FIRM</name>
<accession>A0A9D1H8B6</accession>
<evidence type="ECO:0000313" key="2">
    <source>
        <dbReference type="Proteomes" id="UP000824160"/>
    </source>
</evidence>
<organism evidence="1 2">
    <name type="scientific">Candidatus Faecivivens stercoripullorum</name>
    <dbReference type="NCBI Taxonomy" id="2840805"/>
    <lineage>
        <taxon>Bacteria</taxon>
        <taxon>Bacillati</taxon>
        <taxon>Bacillota</taxon>
        <taxon>Clostridia</taxon>
        <taxon>Eubacteriales</taxon>
        <taxon>Oscillospiraceae</taxon>
        <taxon>Oscillospiraceae incertae sedis</taxon>
        <taxon>Candidatus Faecivivens</taxon>
    </lineage>
</organism>